<dbReference type="EMBL" id="LT991977">
    <property type="protein sequence ID" value="SPK75974.1"/>
    <property type="molecule type" value="Genomic_DNA"/>
</dbReference>
<evidence type="ECO:0000313" key="1">
    <source>
        <dbReference type="EMBL" id="SPK75974.1"/>
    </source>
</evidence>
<evidence type="ECO:0008006" key="3">
    <source>
        <dbReference type="Google" id="ProtNLM"/>
    </source>
</evidence>
<dbReference type="RefSeq" id="WP_115665597.1">
    <property type="nucleotide sequence ID" value="NZ_LT991977.1"/>
</dbReference>
<name>A0A375IMV9_9BURK</name>
<accession>A0A375IMV9</accession>
<sequence length="99" mass="10862">MTTTRTVTAGGSCGVGVIKRTYALDPIVLELLDILRLAKINGELQLHVEELANRVHITPCRSDYYLRSLHDVGAVTLQRNRTLGTLAAITEHGVELLQP</sequence>
<keyword evidence="1" id="KW-0614">Plasmid</keyword>
<proteinExistence type="predicted"/>
<reference evidence="1 2" key="1">
    <citation type="submission" date="2018-01" db="EMBL/GenBank/DDBJ databases">
        <authorList>
            <person name="Gaut B.S."/>
            <person name="Morton B.R."/>
            <person name="Clegg M.T."/>
            <person name="Duvall M.R."/>
        </authorList>
    </citation>
    <scope>NUCLEOTIDE SEQUENCE [LARGE SCALE GENOMIC DNA]</scope>
    <source>
        <strain evidence="1">Cupriavidus taiwanensis LMG 19425</strain>
        <plasmid evidence="2">Plasmid ii</plasmid>
    </source>
</reference>
<protein>
    <recommendedName>
        <fullName evidence="3">Transcriptional regulator</fullName>
    </recommendedName>
</protein>
<dbReference type="Proteomes" id="UP000255505">
    <property type="component" value="Plasmid II"/>
</dbReference>
<organism evidence="1 2">
    <name type="scientific">Cupriavidus taiwanensis</name>
    <dbReference type="NCBI Taxonomy" id="164546"/>
    <lineage>
        <taxon>Bacteria</taxon>
        <taxon>Pseudomonadati</taxon>
        <taxon>Pseudomonadota</taxon>
        <taxon>Betaproteobacteria</taxon>
        <taxon>Burkholderiales</taxon>
        <taxon>Burkholderiaceae</taxon>
        <taxon>Cupriavidus</taxon>
    </lineage>
</organism>
<dbReference type="AlphaFoldDB" id="A0A375IMV9"/>
<dbReference type="Gene3D" id="1.10.10.10">
    <property type="entry name" value="Winged helix-like DNA-binding domain superfamily/Winged helix DNA-binding domain"/>
    <property type="match status" value="1"/>
</dbReference>
<dbReference type="InterPro" id="IPR036388">
    <property type="entry name" value="WH-like_DNA-bd_sf"/>
</dbReference>
<gene>
    <name evidence="1" type="ORF">CT19425_MP70134</name>
</gene>
<geneLocation type="plasmid" evidence="1">
    <name>II</name>
</geneLocation>
<evidence type="ECO:0000313" key="2">
    <source>
        <dbReference type="Proteomes" id="UP000255505"/>
    </source>
</evidence>